<accession>A0ABS4IC68</accession>
<dbReference type="NCBIfam" id="NF003353">
    <property type="entry name" value="PRK04387.1"/>
    <property type="match status" value="1"/>
</dbReference>
<evidence type="ECO:0000313" key="3">
    <source>
        <dbReference type="Proteomes" id="UP001519345"/>
    </source>
</evidence>
<dbReference type="InterPro" id="IPR023324">
    <property type="entry name" value="BH2638-like_sf"/>
</dbReference>
<evidence type="ECO:0000313" key="2">
    <source>
        <dbReference type="EMBL" id="MBP1968240.1"/>
    </source>
</evidence>
<dbReference type="EMBL" id="JAGGKX010000001">
    <property type="protein sequence ID" value="MBP1968240.1"/>
    <property type="molecule type" value="Genomic_DNA"/>
</dbReference>
<comment type="similarity">
    <text evidence="1">Belongs to the UPF0223 family.</text>
</comment>
<name>A0ABS4IC68_9BACI</name>
<dbReference type="RefSeq" id="WP_209461467.1">
    <property type="nucleotide sequence ID" value="NZ_CP110224.1"/>
</dbReference>
<dbReference type="Pfam" id="PF05256">
    <property type="entry name" value="UPF0223"/>
    <property type="match status" value="1"/>
</dbReference>
<protein>
    <recommendedName>
        <fullName evidence="1">UPF0223 protein J2Z83_000332</fullName>
    </recommendedName>
</protein>
<sequence>MNYQYPFDETWTKEEIIDAVHFFSLVEQAYEQHVKREELLSTYNRFKEFVPSKSEEKTLFNEFETASGYSSYHVVKKAKESSEFNVTMKGNPQ</sequence>
<keyword evidence="3" id="KW-1185">Reference proteome</keyword>
<dbReference type="Proteomes" id="UP001519345">
    <property type="component" value="Unassembled WGS sequence"/>
</dbReference>
<evidence type="ECO:0000256" key="1">
    <source>
        <dbReference type="HAMAP-Rule" id="MF_01041"/>
    </source>
</evidence>
<dbReference type="HAMAP" id="MF_01041">
    <property type="entry name" value="UPF0223"/>
    <property type="match status" value="1"/>
</dbReference>
<gene>
    <name evidence="2" type="ORF">J2Z83_000332</name>
</gene>
<dbReference type="PIRSF" id="PIRSF037260">
    <property type="entry name" value="UPF0223"/>
    <property type="match status" value="1"/>
</dbReference>
<dbReference type="Gene3D" id="1.10.220.80">
    <property type="entry name" value="BH2638-like"/>
    <property type="match status" value="1"/>
</dbReference>
<organism evidence="2 3">
    <name type="scientific">Virgibacillus natechei</name>
    <dbReference type="NCBI Taxonomy" id="1216297"/>
    <lineage>
        <taxon>Bacteria</taxon>
        <taxon>Bacillati</taxon>
        <taxon>Bacillota</taxon>
        <taxon>Bacilli</taxon>
        <taxon>Bacillales</taxon>
        <taxon>Bacillaceae</taxon>
        <taxon>Virgibacillus</taxon>
    </lineage>
</organism>
<dbReference type="InterPro" id="IPR007920">
    <property type="entry name" value="UPF0223"/>
</dbReference>
<dbReference type="SUPFAM" id="SSF158504">
    <property type="entry name" value="BH2638-like"/>
    <property type="match status" value="1"/>
</dbReference>
<proteinExistence type="inferred from homology"/>
<comment type="caution">
    <text evidence="2">The sequence shown here is derived from an EMBL/GenBank/DDBJ whole genome shotgun (WGS) entry which is preliminary data.</text>
</comment>
<reference evidence="2 3" key="1">
    <citation type="submission" date="2021-03" db="EMBL/GenBank/DDBJ databases">
        <title>Genomic Encyclopedia of Type Strains, Phase IV (KMG-IV): sequencing the most valuable type-strain genomes for metagenomic binning, comparative biology and taxonomic classification.</title>
        <authorList>
            <person name="Goeker M."/>
        </authorList>
    </citation>
    <scope>NUCLEOTIDE SEQUENCE [LARGE SCALE GENOMIC DNA]</scope>
    <source>
        <strain evidence="2 3">DSM 25609</strain>
    </source>
</reference>